<evidence type="ECO:0000256" key="2">
    <source>
        <dbReference type="SAM" id="Coils"/>
    </source>
</evidence>
<dbReference type="InterPro" id="IPR031352">
    <property type="entry name" value="SesA"/>
</dbReference>
<sequence>MLDPLTAIGLASAIVQFVDFSSKLVSETKELYHSAEGNSIQNEELQAVTEDLKRLCKNLSSSQGRAPSAKPSTDELALLELSGSCKVVADELIAVLEKLRVKAADDKWGSFMMALRGAMKKEKIESIRARLDRIQSQLQIRLTDILREQQSALSISVRELVDRSHHLEARMTENLESLQFQLQEAADKSQESSEQTAALIQDLSTKIIELKLIVEGSKVETSVKILESLRYESMNARESEVKDEHAETFRWILEYDMSNGPDSPRFMEWLVSGCGIYWVAGKAGSGKSTLMKFLWHHSTTRAALRYWARNHKLVIASHFFWNAGNNKMQMSQVGLLRSLLFQILRQCPDLIPRMCEIPPDVDGMTPDYQWTLKGLLAVFGRLSDRSLNPVMMCFFIDGLDEYDGIHSDVVQLFQKFSKSENIKICLSSRPWNVFQNAFGEGRNPKLMLQDHTREDIQIYVKDKLAEDYRFQALANADQRYHQLIDDIVTKAQGVFLWVVLVTQSLLNGLIDDNSIPDMQRRLNLLPSDLAYFFQHMIGGIEEVYKPQTAQIFQMVTIARTPLPVFLLQYLEQESLEPNYAVKAQRAYLSEAEMTQVRKRLAKYLNARCKGLLEIHFEENKTFSFSYKIEFLHRTVRDYLASPDMKAMLKSLAPRGFNPATSLCRGYLALLKQLQPHEIRLHAAKPIHLDNVSQDIMYFARLVEIELDRSEWAVIDELDRFHATFFRGASPLRIRKHRELEDWEEIVQDSLGADFLKWAVIAGLVIYVKRRLSEDPTLMLDDIDQPLLFYALCLQWCRVAQGIEPEMVRLLLSFGADPHQRHSFSSTVWAQFLLGLPKSFEPLSEIEVYQVFKVTVILLEAGAAPELICSISYFGDAMAPLVSLKEPWSSLSGTQRRALEKAVTSHRR</sequence>
<dbReference type="InterPro" id="IPR056693">
    <property type="entry name" value="DUF7791"/>
</dbReference>
<dbReference type="Pfam" id="PF25053">
    <property type="entry name" value="DUF7791"/>
    <property type="match status" value="1"/>
</dbReference>
<reference evidence="6 7" key="1">
    <citation type="submission" date="2016-05" db="EMBL/GenBank/DDBJ databases">
        <title>A degradative enzymes factory behind the ericoid mycorrhizal symbiosis.</title>
        <authorList>
            <consortium name="DOE Joint Genome Institute"/>
            <person name="Martino E."/>
            <person name="Morin E."/>
            <person name="Grelet G."/>
            <person name="Kuo A."/>
            <person name="Kohler A."/>
            <person name="Daghino S."/>
            <person name="Barry K."/>
            <person name="Choi C."/>
            <person name="Cichocki N."/>
            <person name="Clum A."/>
            <person name="Copeland A."/>
            <person name="Hainaut M."/>
            <person name="Haridas S."/>
            <person name="Labutti K."/>
            <person name="Lindquist E."/>
            <person name="Lipzen A."/>
            <person name="Khouja H.-R."/>
            <person name="Murat C."/>
            <person name="Ohm R."/>
            <person name="Olson A."/>
            <person name="Spatafora J."/>
            <person name="Veneault-Fourrey C."/>
            <person name="Henrissat B."/>
            <person name="Grigoriev I."/>
            <person name="Martin F."/>
            <person name="Perotto S."/>
        </authorList>
    </citation>
    <scope>NUCLEOTIDE SEQUENCE [LARGE SCALE GENOMIC DNA]</scope>
    <source>
        <strain evidence="6 7">UAMH 7357</strain>
    </source>
</reference>
<dbReference type="STRING" id="1745343.A0A2J6PRX5"/>
<organism evidence="6 7">
    <name type="scientific">Hyaloscypha hepaticicola</name>
    <dbReference type="NCBI Taxonomy" id="2082293"/>
    <lineage>
        <taxon>Eukaryota</taxon>
        <taxon>Fungi</taxon>
        <taxon>Dikarya</taxon>
        <taxon>Ascomycota</taxon>
        <taxon>Pezizomycotina</taxon>
        <taxon>Leotiomycetes</taxon>
        <taxon>Helotiales</taxon>
        <taxon>Hyaloscyphaceae</taxon>
        <taxon>Hyaloscypha</taxon>
    </lineage>
</organism>
<dbReference type="EMBL" id="KZ613503">
    <property type="protein sequence ID" value="PMD16751.1"/>
    <property type="molecule type" value="Genomic_DNA"/>
</dbReference>
<dbReference type="Gene3D" id="3.40.50.300">
    <property type="entry name" value="P-loop containing nucleotide triphosphate hydrolases"/>
    <property type="match status" value="1"/>
</dbReference>
<dbReference type="PANTHER" id="PTHR10039">
    <property type="entry name" value="AMELOGENIN"/>
    <property type="match status" value="1"/>
</dbReference>
<feature type="domain" description="NACHT-NTPase and P-loop NTPases N-terminal" evidence="3">
    <location>
        <begin position="12"/>
        <end position="127"/>
    </location>
</feature>
<keyword evidence="7" id="KW-1185">Reference proteome</keyword>
<dbReference type="SUPFAM" id="SSF52540">
    <property type="entry name" value="P-loop containing nucleoside triphosphate hydrolases"/>
    <property type="match status" value="1"/>
</dbReference>
<keyword evidence="1" id="KW-0677">Repeat</keyword>
<feature type="domain" description="DUF7791" evidence="5">
    <location>
        <begin position="540"/>
        <end position="677"/>
    </location>
</feature>
<keyword evidence="2" id="KW-0175">Coiled coil</keyword>
<feature type="coiled-coil region" evidence="2">
    <location>
        <begin position="168"/>
        <end position="195"/>
    </location>
</feature>
<dbReference type="InterPro" id="IPR056884">
    <property type="entry name" value="NPHP3-like_N"/>
</dbReference>
<dbReference type="PANTHER" id="PTHR10039:SF5">
    <property type="entry name" value="NACHT DOMAIN-CONTAINING PROTEIN"/>
    <property type="match status" value="1"/>
</dbReference>
<evidence type="ECO:0000259" key="4">
    <source>
        <dbReference type="Pfam" id="PF24883"/>
    </source>
</evidence>
<evidence type="ECO:0000259" key="5">
    <source>
        <dbReference type="Pfam" id="PF25053"/>
    </source>
</evidence>
<gene>
    <name evidence="6" type="ORF">NA56DRAFT_632624</name>
</gene>
<dbReference type="OrthoDB" id="443402at2759"/>
<evidence type="ECO:0000259" key="3">
    <source>
        <dbReference type="Pfam" id="PF17107"/>
    </source>
</evidence>
<dbReference type="Pfam" id="PF17107">
    <property type="entry name" value="SesA"/>
    <property type="match status" value="1"/>
</dbReference>
<evidence type="ECO:0000313" key="6">
    <source>
        <dbReference type="EMBL" id="PMD16751.1"/>
    </source>
</evidence>
<dbReference type="Proteomes" id="UP000235672">
    <property type="component" value="Unassembled WGS sequence"/>
</dbReference>
<dbReference type="InterPro" id="IPR027417">
    <property type="entry name" value="P-loop_NTPase"/>
</dbReference>
<dbReference type="AlphaFoldDB" id="A0A2J6PRX5"/>
<accession>A0A2J6PRX5</accession>
<evidence type="ECO:0000256" key="1">
    <source>
        <dbReference type="ARBA" id="ARBA00022737"/>
    </source>
</evidence>
<proteinExistence type="predicted"/>
<dbReference type="Pfam" id="PF24883">
    <property type="entry name" value="NPHP3_N"/>
    <property type="match status" value="1"/>
</dbReference>
<protein>
    <submittedName>
        <fullName evidence="6">Uncharacterized protein</fullName>
    </submittedName>
</protein>
<name>A0A2J6PRX5_9HELO</name>
<evidence type="ECO:0000313" key="7">
    <source>
        <dbReference type="Proteomes" id="UP000235672"/>
    </source>
</evidence>
<feature type="domain" description="Nephrocystin 3-like N-terminal" evidence="4">
    <location>
        <begin position="262"/>
        <end position="429"/>
    </location>
</feature>